<reference evidence="6" key="1">
    <citation type="submission" date="2018-05" db="EMBL/GenBank/DDBJ databases">
        <authorList>
            <person name="Lanie J.A."/>
            <person name="Ng W.-L."/>
            <person name="Kazmierczak K.M."/>
            <person name="Andrzejewski T.M."/>
            <person name="Davidsen T.M."/>
            <person name="Wayne K.J."/>
            <person name="Tettelin H."/>
            <person name="Glass J.I."/>
            <person name="Rusch D."/>
            <person name="Podicherti R."/>
            <person name="Tsui H.-C.T."/>
            <person name="Winkler M.E."/>
        </authorList>
    </citation>
    <scope>NUCLEOTIDE SEQUENCE</scope>
</reference>
<dbReference type="GO" id="GO:0020037">
    <property type="term" value="F:heme binding"/>
    <property type="evidence" value="ECO:0007669"/>
    <property type="project" value="InterPro"/>
</dbReference>
<keyword evidence="3" id="KW-0472">Membrane</keyword>
<feature type="transmembrane region" description="Helical" evidence="3">
    <location>
        <begin position="351"/>
        <end position="374"/>
    </location>
</feature>
<feature type="transmembrane region" description="Helical" evidence="3">
    <location>
        <begin position="276"/>
        <end position="296"/>
    </location>
</feature>
<feature type="transmembrane region" description="Helical" evidence="3">
    <location>
        <begin position="40"/>
        <end position="61"/>
    </location>
</feature>
<dbReference type="EMBL" id="UINC01015107">
    <property type="protein sequence ID" value="SVA63868.1"/>
    <property type="molecule type" value="Genomic_DNA"/>
</dbReference>
<keyword evidence="3" id="KW-0812">Transmembrane</keyword>
<feature type="transmembrane region" description="Helical" evidence="3">
    <location>
        <begin position="248"/>
        <end position="264"/>
    </location>
</feature>
<dbReference type="PANTHER" id="PTHR43653">
    <property type="entry name" value="CYTOCHROME C ASSEMBLY PROTEIN-RELATED"/>
    <property type="match status" value="1"/>
</dbReference>
<feature type="domain" description="Cytochrome c-type biogenesis protein CcmF C-terminal" evidence="5">
    <location>
        <begin position="314"/>
        <end position="404"/>
    </location>
</feature>
<dbReference type="GO" id="GO:0015232">
    <property type="term" value="F:heme transmembrane transporter activity"/>
    <property type="evidence" value="ECO:0007669"/>
    <property type="project" value="InterPro"/>
</dbReference>
<comment type="similarity">
    <text evidence="1">Belongs to the CcmF/CycK/Ccl1/NrfE/CcsA family.</text>
</comment>
<proteinExistence type="inferred from homology"/>
<feature type="transmembrane region" description="Helical" evidence="3">
    <location>
        <begin position="176"/>
        <end position="196"/>
    </location>
</feature>
<sequence length="404" mass="44512">MVELGQIALILSFMMAGYSTIVGFAGGMLNGRDLAASARWGFYSISPLLLLATAALIYAFVTNDFSVKYVAENSNLAMPKAYAWVAFYSGNAGSLLYISLAFSIMAGIAIRVVNSKLPYTSPYALGVMSMVLLFFLAVILFLANPLDQHQVPLEDGQGMNPLLIHFGMFIHPPFQMLGLISVALPFSIAIGALLAGRGGRDEWVDQGRLWGMVSWLLLTTGLLLGAWWAYTILGWGGYWAWDPVENSALMPWLAMTAFVHSIMVQKRRGMFRMWNMVLIIVSFAMAQMGMFINRGGPVPSVHSFAESTMGWIFLAVMAATLFISLSIFVFRYDTLKSRSGLDSIISRESAFLAQNVLFLLIAFVTLWGTIFPIFSEAVDDTTMTIGQPFFNKVNGPLMLLLILL</sequence>
<feature type="non-terminal residue" evidence="6">
    <location>
        <position position="404"/>
    </location>
</feature>
<dbReference type="Pfam" id="PF01578">
    <property type="entry name" value="Cytochrom_C_asm"/>
    <property type="match status" value="1"/>
</dbReference>
<feature type="transmembrane region" description="Helical" evidence="3">
    <location>
        <begin position="81"/>
        <end position="110"/>
    </location>
</feature>
<dbReference type="Pfam" id="PF16327">
    <property type="entry name" value="CcmF_C"/>
    <property type="match status" value="1"/>
</dbReference>
<evidence type="ECO:0000256" key="1">
    <source>
        <dbReference type="ARBA" id="ARBA00009186"/>
    </source>
</evidence>
<evidence type="ECO:0000259" key="4">
    <source>
        <dbReference type="Pfam" id="PF01578"/>
    </source>
</evidence>
<evidence type="ECO:0000313" key="6">
    <source>
        <dbReference type="EMBL" id="SVA63868.1"/>
    </source>
</evidence>
<dbReference type="GO" id="GO:0016020">
    <property type="term" value="C:membrane"/>
    <property type="evidence" value="ECO:0007669"/>
    <property type="project" value="InterPro"/>
</dbReference>
<evidence type="ECO:0000256" key="3">
    <source>
        <dbReference type="SAM" id="Phobius"/>
    </source>
</evidence>
<dbReference type="PANTHER" id="PTHR43653:SF1">
    <property type="entry name" value="CYTOCHROME C-TYPE BIOGENESIS PROTEIN CCMF"/>
    <property type="match status" value="1"/>
</dbReference>
<evidence type="ECO:0000259" key="5">
    <source>
        <dbReference type="Pfam" id="PF16327"/>
    </source>
</evidence>
<feature type="transmembrane region" description="Helical" evidence="3">
    <location>
        <begin position="308"/>
        <end position="330"/>
    </location>
</feature>
<gene>
    <name evidence="6" type="ORF">METZ01_LOCUS116722</name>
</gene>
<organism evidence="6">
    <name type="scientific">marine metagenome</name>
    <dbReference type="NCBI Taxonomy" id="408172"/>
    <lineage>
        <taxon>unclassified sequences</taxon>
        <taxon>metagenomes</taxon>
        <taxon>ecological metagenomes</taxon>
    </lineage>
</organism>
<keyword evidence="2" id="KW-0201">Cytochrome c-type biogenesis</keyword>
<evidence type="ECO:0000256" key="2">
    <source>
        <dbReference type="ARBA" id="ARBA00022748"/>
    </source>
</evidence>
<feature type="domain" description="Cytochrome c assembly protein" evidence="4">
    <location>
        <begin position="92"/>
        <end position="292"/>
    </location>
</feature>
<feature type="transmembrane region" description="Helical" evidence="3">
    <location>
        <begin position="6"/>
        <end position="28"/>
    </location>
</feature>
<feature type="transmembrane region" description="Helical" evidence="3">
    <location>
        <begin position="208"/>
        <end position="228"/>
    </location>
</feature>
<dbReference type="AlphaFoldDB" id="A0A381XGL5"/>
<dbReference type="InterPro" id="IPR003567">
    <property type="entry name" value="Cyt_c_biogenesis"/>
</dbReference>
<evidence type="ECO:0008006" key="7">
    <source>
        <dbReference type="Google" id="ProtNLM"/>
    </source>
</evidence>
<keyword evidence="3" id="KW-1133">Transmembrane helix</keyword>
<feature type="transmembrane region" description="Helical" evidence="3">
    <location>
        <begin position="122"/>
        <end position="143"/>
    </location>
</feature>
<protein>
    <recommendedName>
        <fullName evidence="7">Cytochrome c assembly protein domain-containing protein</fullName>
    </recommendedName>
</protein>
<dbReference type="PRINTS" id="PR01410">
    <property type="entry name" value="CCBIOGENESIS"/>
</dbReference>
<accession>A0A381XGL5</accession>
<dbReference type="InterPro" id="IPR002541">
    <property type="entry name" value="Cyt_c_assembly"/>
</dbReference>
<dbReference type="InterPro" id="IPR032523">
    <property type="entry name" value="CcmF_C"/>
</dbReference>
<name>A0A381XGL5_9ZZZZ</name>
<feature type="non-terminal residue" evidence="6">
    <location>
        <position position="1"/>
    </location>
</feature>
<dbReference type="GO" id="GO:0017004">
    <property type="term" value="P:cytochrome complex assembly"/>
    <property type="evidence" value="ECO:0007669"/>
    <property type="project" value="UniProtKB-KW"/>
</dbReference>